<dbReference type="Gene3D" id="3.40.50.1220">
    <property type="entry name" value="TPP-binding domain"/>
    <property type="match status" value="1"/>
</dbReference>
<dbReference type="CDD" id="cd00568">
    <property type="entry name" value="TPP_enzymes"/>
    <property type="match status" value="1"/>
</dbReference>
<dbReference type="GO" id="GO:0030976">
    <property type="term" value="F:thiamine pyrophosphate binding"/>
    <property type="evidence" value="ECO:0007669"/>
    <property type="project" value="InterPro"/>
</dbReference>
<dbReference type="InterPro" id="IPR045229">
    <property type="entry name" value="TPP_enz"/>
</dbReference>
<dbReference type="GO" id="GO:0009097">
    <property type="term" value="P:isoleucine biosynthetic process"/>
    <property type="evidence" value="ECO:0007669"/>
    <property type="project" value="TreeGrafter"/>
</dbReference>
<dbReference type="AlphaFoldDB" id="A0A918MNE5"/>
<evidence type="ECO:0000259" key="5">
    <source>
        <dbReference type="Pfam" id="PF02775"/>
    </source>
</evidence>
<feature type="domain" description="Thiamine pyrophosphate enzyme N-terminal TPP-binding" evidence="6">
    <location>
        <begin position="5"/>
        <end position="107"/>
    </location>
</feature>
<reference evidence="7" key="1">
    <citation type="journal article" date="2014" name="Int. J. Syst. Evol. Microbiol.">
        <title>Complete genome sequence of Corynebacterium casei LMG S-19264T (=DSM 44701T), isolated from a smear-ripened cheese.</title>
        <authorList>
            <consortium name="US DOE Joint Genome Institute (JGI-PGF)"/>
            <person name="Walter F."/>
            <person name="Albersmeier A."/>
            <person name="Kalinowski J."/>
            <person name="Ruckert C."/>
        </authorList>
    </citation>
    <scope>NUCLEOTIDE SEQUENCE</scope>
    <source>
        <strain evidence="7">KCTC 23714</strain>
    </source>
</reference>
<dbReference type="Pfam" id="PF02776">
    <property type="entry name" value="TPP_enzyme_N"/>
    <property type="match status" value="1"/>
</dbReference>
<name>A0A918MNE5_9RHOB</name>
<comment type="similarity">
    <text evidence="1 3">Belongs to the TPP enzyme family.</text>
</comment>
<dbReference type="RefSeq" id="WP_189634562.1">
    <property type="nucleotide sequence ID" value="NZ_BMYQ01000010.1"/>
</dbReference>
<dbReference type="InterPro" id="IPR012001">
    <property type="entry name" value="Thiamin_PyroP_enz_TPP-bd_dom"/>
</dbReference>
<evidence type="ECO:0000256" key="3">
    <source>
        <dbReference type="RuleBase" id="RU362132"/>
    </source>
</evidence>
<dbReference type="GO" id="GO:0009099">
    <property type="term" value="P:L-valine biosynthetic process"/>
    <property type="evidence" value="ECO:0007669"/>
    <property type="project" value="TreeGrafter"/>
</dbReference>
<keyword evidence="2 3" id="KW-0786">Thiamine pyrophosphate</keyword>
<dbReference type="EMBL" id="BMYQ01000010">
    <property type="protein sequence ID" value="GGW38457.1"/>
    <property type="molecule type" value="Genomic_DNA"/>
</dbReference>
<dbReference type="PANTHER" id="PTHR18968">
    <property type="entry name" value="THIAMINE PYROPHOSPHATE ENZYMES"/>
    <property type="match status" value="1"/>
</dbReference>
<accession>A0A918MNE5</accession>
<reference evidence="7" key="2">
    <citation type="submission" date="2020-09" db="EMBL/GenBank/DDBJ databases">
        <authorList>
            <person name="Sun Q."/>
            <person name="Kim S."/>
        </authorList>
    </citation>
    <scope>NUCLEOTIDE SEQUENCE</scope>
    <source>
        <strain evidence="7">KCTC 23714</strain>
    </source>
</reference>
<keyword evidence="8" id="KW-1185">Reference proteome</keyword>
<evidence type="ECO:0000259" key="4">
    <source>
        <dbReference type="Pfam" id="PF00205"/>
    </source>
</evidence>
<dbReference type="GO" id="GO:0050660">
    <property type="term" value="F:flavin adenine dinucleotide binding"/>
    <property type="evidence" value="ECO:0007669"/>
    <property type="project" value="TreeGrafter"/>
</dbReference>
<dbReference type="Pfam" id="PF02775">
    <property type="entry name" value="TPP_enzyme_C"/>
    <property type="match status" value="1"/>
</dbReference>
<organism evidence="7 8">
    <name type="scientific">Gemmobacter lanyuensis</name>
    <dbReference type="NCBI Taxonomy" id="1054497"/>
    <lineage>
        <taxon>Bacteria</taxon>
        <taxon>Pseudomonadati</taxon>
        <taxon>Pseudomonadota</taxon>
        <taxon>Alphaproteobacteria</taxon>
        <taxon>Rhodobacterales</taxon>
        <taxon>Paracoccaceae</taxon>
        <taxon>Gemmobacter</taxon>
    </lineage>
</organism>
<proteinExistence type="inferred from homology"/>
<dbReference type="SUPFAM" id="SSF52518">
    <property type="entry name" value="Thiamin diphosphate-binding fold (THDP-binding)"/>
    <property type="match status" value="2"/>
</dbReference>
<dbReference type="InterPro" id="IPR011766">
    <property type="entry name" value="TPP_enzyme_TPP-bd"/>
</dbReference>
<dbReference type="GO" id="GO:0000287">
    <property type="term" value="F:magnesium ion binding"/>
    <property type="evidence" value="ECO:0007669"/>
    <property type="project" value="InterPro"/>
</dbReference>
<sequence>MTGATLSDWLWDRLQDLGVRHVFTVPAGQVEGLCRALSARQMPRAVVTVSEIGAGFMAEGAARVTGGPAVFLAGGGPGMAQALPSAINARLERTPVLYLTGTPSSVASTFSQFQDTGPEGSRDGAMMALACGDSRVLKDDPDGAGWWAARDRLARGLPAHLMVPADLQARRFTDLPGGDLCLRLDQNMDADLDLIAALHAKAEVPVLALGPRAALLREKPGFLRLLDGWNGPIVATVAASALLPDRTPNYLGHFGLGGLAAADRVVAEAGLILFIGGAPGQRDGVDWAARAGALARLDVPGAADPRWIGPEVLTPDLDSALNGLADRLQTHPTSSQPRGACHRPGPDPAYPFEAFIAAAQQHLPAAVPVFVDAGTHRRSLARLWEGGHGGMVHSSAEHAPMGWAIAAAIGAALTLGRPVLCVTGDGCMRQMAQEIATAVRFGAQVIYLVANNAGFASLARLADDPMMMGHFGEDDRLDWSAFARVLGARGCRVDRTDALGPALQDACSGSGPFVIDVHLPPLAAGAA</sequence>
<evidence type="ECO:0000313" key="8">
    <source>
        <dbReference type="Proteomes" id="UP000628984"/>
    </source>
</evidence>
<evidence type="ECO:0000256" key="2">
    <source>
        <dbReference type="ARBA" id="ARBA00023052"/>
    </source>
</evidence>
<comment type="caution">
    <text evidence="7">The sequence shown here is derived from an EMBL/GenBank/DDBJ whole genome shotgun (WGS) entry which is preliminary data.</text>
</comment>
<keyword evidence="7" id="KW-0670">Pyruvate</keyword>
<dbReference type="Gene3D" id="3.40.50.970">
    <property type="match status" value="2"/>
</dbReference>
<protein>
    <submittedName>
        <fullName evidence="7">Pyruvate oxidase</fullName>
    </submittedName>
</protein>
<dbReference type="InterPro" id="IPR012000">
    <property type="entry name" value="Thiamin_PyroP_enz_cen_dom"/>
</dbReference>
<feature type="domain" description="Thiamine pyrophosphate enzyme central" evidence="4">
    <location>
        <begin position="195"/>
        <end position="278"/>
    </location>
</feature>
<evidence type="ECO:0000259" key="6">
    <source>
        <dbReference type="Pfam" id="PF02776"/>
    </source>
</evidence>
<dbReference type="GO" id="GO:0005948">
    <property type="term" value="C:acetolactate synthase complex"/>
    <property type="evidence" value="ECO:0007669"/>
    <property type="project" value="TreeGrafter"/>
</dbReference>
<evidence type="ECO:0000256" key="1">
    <source>
        <dbReference type="ARBA" id="ARBA00007812"/>
    </source>
</evidence>
<dbReference type="SUPFAM" id="SSF52467">
    <property type="entry name" value="DHS-like NAD/FAD-binding domain"/>
    <property type="match status" value="1"/>
</dbReference>
<feature type="domain" description="Thiamine pyrophosphate enzyme TPP-binding" evidence="5">
    <location>
        <begin position="372"/>
        <end position="517"/>
    </location>
</feature>
<dbReference type="InterPro" id="IPR029061">
    <property type="entry name" value="THDP-binding"/>
</dbReference>
<gene>
    <name evidence="7" type="primary">poxL</name>
    <name evidence="7" type="ORF">GCM10011452_28530</name>
</gene>
<dbReference type="PANTHER" id="PTHR18968:SF167">
    <property type="entry name" value="ACETOLACTATE SYNTHASE LARGE SUBUNIT ILVB2-RELATED"/>
    <property type="match status" value="1"/>
</dbReference>
<dbReference type="GO" id="GO:0003984">
    <property type="term" value="F:acetolactate synthase activity"/>
    <property type="evidence" value="ECO:0007669"/>
    <property type="project" value="TreeGrafter"/>
</dbReference>
<dbReference type="InterPro" id="IPR029035">
    <property type="entry name" value="DHS-like_NAD/FAD-binding_dom"/>
</dbReference>
<dbReference type="Proteomes" id="UP000628984">
    <property type="component" value="Unassembled WGS sequence"/>
</dbReference>
<dbReference type="Pfam" id="PF00205">
    <property type="entry name" value="TPP_enzyme_M"/>
    <property type="match status" value="1"/>
</dbReference>
<evidence type="ECO:0000313" key="7">
    <source>
        <dbReference type="EMBL" id="GGW38457.1"/>
    </source>
</evidence>
<dbReference type="CDD" id="cd07035">
    <property type="entry name" value="TPP_PYR_POX_like"/>
    <property type="match status" value="1"/>
</dbReference>